<dbReference type="AlphaFoldDB" id="A0A7W3T7F7"/>
<keyword evidence="2" id="KW-0732">Signal</keyword>
<feature type="region of interest" description="Disordered" evidence="1">
    <location>
        <begin position="27"/>
        <end position="69"/>
    </location>
</feature>
<evidence type="ECO:0008006" key="5">
    <source>
        <dbReference type="Google" id="ProtNLM"/>
    </source>
</evidence>
<protein>
    <recommendedName>
        <fullName evidence="5">Lipoprotein</fullName>
    </recommendedName>
</protein>
<proteinExistence type="predicted"/>
<accession>A0A7W3T7F7</accession>
<dbReference type="RefSeq" id="WP_182666859.1">
    <property type="nucleotide sequence ID" value="NZ_VKHS01000868.1"/>
</dbReference>
<comment type="caution">
    <text evidence="3">The sequence shown here is derived from an EMBL/GenBank/DDBJ whole genome shotgun (WGS) entry which is preliminary data.</text>
</comment>
<sequence length="221" mass="23449">MANRLTRTAAAAALTGTLLLPLAACGDDGGADDTIEGAQGAEDTDTKDPAPEEEDPGTAPGDTIERPEISLPDDVTNIFEVVDTDDPTELAVLGDHEHRVNSLDEAIVSGDLERPAPGFYSSGDALRSAVGWIEPIIESGSSFTGTTRYYNRSVSLDGDTATVTYCVDASESFTTDRETGEVDPDSAAEEHIFYITRLERNEAGVWQTTQVATERGGSECD</sequence>
<evidence type="ECO:0000313" key="4">
    <source>
        <dbReference type="Proteomes" id="UP000530234"/>
    </source>
</evidence>
<dbReference type="Proteomes" id="UP000530234">
    <property type="component" value="Unassembled WGS sequence"/>
</dbReference>
<evidence type="ECO:0000256" key="1">
    <source>
        <dbReference type="SAM" id="MobiDB-lite"/>
    </source>
</evidence>
<name>A0A7W3T7F7_9ACTN</name>
<evidence type="ECO:0000313" key="3">
    <source>
        <dbReference type="EMBL" id="MBB0232317.1"/>
    </source>
</evidence>
<dbReference type="EMBL" id="VKHS01000868">
    <property type="protein sequence ID" value="MBB0232317.1"/>
    <property type="molecule type" value="Genomic_DNA"/>
</dbReference>
<feature type="chain" id="PRO_5030625214" description="Lipoprotein" evidence="2">
    <location>
        <begin position="27"/>
        <end position="221"/>
    </location>
</feature>
<feature type="signal peptide" evidence="2">
    <location>
        <begin position="1"/>
        <end position="26"/>
    </location>
</feature>
<gene>
    <name evidence="3" type="ORF">FOE67_23175</name>
</gene>
<organism evidence="3 4">
    <name type="scientific">Streptomyces calidiresistens</name>
    <dbReference type="NCBI Taxonomy" id="1485586"/>
    <lineage>
        <taxon>Bacteria</taxon>
        <taxon>Bacillati</taxon>
        <taxon>Actinomycetota</taxon>
        <taxon>Actinomycetes</taxon>
        <taxon>Kitasatosporales</taxon>
        <taxon>Streptomycetaceae</taxon>
        <taxon>Streptomyces</taxon>
    </lineage>
</organism>
<evidence type="ECO:0000256" key="2">
    <source>
        <dbReference type="SAM" id="SignalP"/>
    </source>
</evidence>
<keyword evidence="4" id="KW-1185">Reference proteome</keyword>
<reference evidence="4" key="1">
    <citation type="submission" date="2019-10" db="EMBL/GenBank/DDBJ databases">
        <title>Streptomyces sp. nov., a novel actinobacterium isolated from alkaline environment.</title>
        <authorList>
            <person name="Golinska P."/>
        </authorList>
    </citation>
    <scope>NUCLEOTIDE SEQUENCE [LARGE SCALE GENOMIC DNA]</scope>
    <source>
        <strain evidence="4">DSM 42108</strain>
    </source>
</reference>